<dbReference type="UniPathway" id="UPA00060">
    <property type="reaction ID" value="UER00142"/>
</dbReference>
<dbReference type="Proteomes" id="UP000322244">
    <property type="component" value="Unassembled WGS sequence"/>
</dbReference>
<dbReference type="NCBIfam" id="TIGR01379">
    <property type="entry name" value="thiL"/>
    <property type="match status" value="1"/>
</dbReference>
<evidence type="ECO:0000259" key="2">
    <source>
        <dbReference type="Pfam" id="PF00586"/>
    </source>
</evidence>
<name>A0A5A7SI14_9NOCA</name>
<feature type="binding site" evidence="1">
    <location>
        <begin position="131"/>
        <end position="132"/>
    </location>
    <ligand>
        <name>ATP</name>
        <dbReference type="ChEBI" id="CHEBI:30616"/>
    </ligand>
</feature>
<dbReference type="InterPro" id="IPR016188">
    <property type="entry name" value="PurM-like_N"/>
</dbReference>
<comment type="function">
    <text evidence="1">Catalyzes the ATP-dependent phosphorylation of thiamine-monophosphate (TMP) to form thiamine-pyrophosphate (TPP), the active form of vitamin B1.</text>
</comment>
<dbReference type="SUPFAM" id="SSF55326">
    <property type="entry name" value="PurM N-terminal domain-like"/>
    <property type="match status" value="1"/>
</dbReference>
<gene>
    <name evidence="1" type="primary">thiL</name>
    <name evidence="4" type="ORF">FOY51_06820</name>
</gene>
<dbReference type="GO" id="GO:0009030">
    <property type="term" value="F:thiamine-phosphate kinase activity"/>
    <property type="evidence" value="ECO:0007669"/>
    <property type="project" value="UniProtKB-UniRule"/>
</dbReference>
<feature type="binding site" evidence="1">
    <location>
        <position position="219"/>
    </location>
    <ligand>
        <name>Mg(2+)</name>
        <dbReference type="ChEBI" id="CHEBI:18420"/>
        <label>3</label>
    </ligand>
</feature>
<feature type="binding site" evidence="1">
    <location>
        <position position="55"/>
    </location>
    <ligand>
        <name>Mg(2+)</name>
        <dbReference type="ChEBI" id="CHEBI:18420"/>
        <label>1</label>
    </ligand>
</feature>
<dbReference type="SUPFAM" id="SSF56042">
    <property type="entry name" value="PurM C-terminal domain-like"/>
    <property type="match status" value="1"/>
</dbReference>
<feature type="binding site" evidence="1">
    <location>
        <position position="84"/>
    </location>
    <ligand>
        <name>Mg(2+)</name>
        <dbReference type="ChEBI" id="CHEBI:18420"/>
        <label>3</label>
    </ligand>
</feature>
<dbReference type="InterPro" id="IPR006283">
    <property type="entry name" value="ThiL-like"/>
</dbReference>
<evidence type="ECO:0000256" key="1">
    <source>
        <dbReference type="HAMAP-Rule" id="MF_02128"/>
    </source>
</evidence>
<dbReference type="PIRSF" id="PIRSF005303">
    <property type="entry name" value="Thiam_monoph_kin"/>
    <property type="match status" value="1"/>
</dbReference>
<dbReference type="Pfam" id="PF02769">
    <property type="entry name" value="AIRS_C"/>
    <property type="match status" value="1"/>
</dbReference>
<keyword evidence="1 4" id="KW-0418">Kinase</keyword>
<comment type="catalytic activity">
    <reaction evidence="1">
        <text>thiamine phosphate + ATP = thiamine diphosphate + ADP</text>
        <dbReference type="Rhea" id="RHEA:15913"/>
        <dbReference type="ChEBI" id="CHEBI:30616"/>
        <dbReference type="ChEBI" id="CHEBI:37575"/>
        <dbReference type="ChEBI" id="CHEBI:58937"/>
        <dbReference type="ChEBI" id="CHEBI:456216"/>
        <dbReference type="EC" id="2.7.4.16"/>
    </reaction>
</comment>
<feature type="binding site" evidence="1">
    <location>
        <position position="222"/>
    </location>
    <ligand>
        <name>Mg(2+)</name>
        <dbReference type="ChEBI" id="CHEBI:18420"/>
        <label>5</label>
    </ligand>
</feature>
<reference evidence="4 5" key="1">
    <citation type="submission" date="2019-07" db="EMBL/GenBank/DDBJ databases">
        <title>Rhodococcus cavernicolus sp. nov., isolated from a cave.</title>
        <authorList>
            <person name="Lee S.D."/>
        </authorList>
    </citation>
    <scope>NUCLEOTIDE SEQUENCE [LARGE SCALE GENOMIC DNA]</scope>
    <source>
        <strain evidence="4 5">C1-24</strain>
    </source>
</reference>
<dbReference type="AlphaFoldDB" id="A0A5A7SI14"/>
<comment type="pathway">
    <text evidence="1">Cofactor biosynthesis; thiamine diphosphate biosynthesis; thiamine diphosphate from thiamine phosphate: step 1/1.</text>
</comment>
<dbReference type="GO" id="GO:0009228">
    <property type="term" value="P:thiamine biosynthetic process"/>
    <property type="evidence" value="ECO:0007669"/>
    <property type="project" value="UniProtKB-KW"/>
</dbReference>
<dbReference type="OrthoDB" id="9802811at2"/>
<dbReference type="EC" id="2.7.4.16" evidence="1"/>
<feature type="binding site" evidence="1">
    <location>
        <position position="39"/>
    </location>
    <ligand>
        <name>Mg(2+)</name>
        <dbReference type="ChEBI" id="CHEBI:18420"/>
        <label>4</label>
    </ligand>
</feature>
<dbReference type="GO" id="GO:0009229">
    <property type="term" value="P:thiamine diphosphate biosynthetic process"/>
    <property type="evidence" value="ECO:0007669"/>
    <property type="project" value="UniProtKB-UniRule"/>
</dbReference>
<comment type="similarity">
    <text evidence="1">Belongs to the thiamine-monophosphate kinase family.</text>
</comment>
<feature type="binding site" evidence="1">
    <location>
        <position position="314"/>
    </location>
    <ligand>
        <name>substrate</name>
    </ligand>
</feature>
<dbReference type="PANTHER" id="PTHR30270">
    <property type="entry name" value="THIAMINE-MONOPHOSPHATE KINASE"/>
    <property type="match status" value="1"/>
</dbReference>
<comment type="caution">
    <text evidence="1">Lacks conserved residue(s) required for the propagation of feature annotation.</text>
</comment>
<dbReference type="EMBL" id="VLNY01000002">
    <property type="protein sequence ID" value="KAA0024243.1"/>
    <property type="molecule type" value="Genomic_DNA"/>
</dbReference>
<dbReference type="GO" id="GO:0000287">
    <property type="term" value="F:magnesium ion binding"/>
    <property type="evidence" value="ECO:0007669"/>
    <property type="project" value="UniProtKB-UniRule"/>
</dbReference>
<keyword evidence="5" id="KW-1185">Reference proteome</keyword>
<evidence type="ECO:0000259" key="3">
    <source>
        <dbReference type="Pfam" id="PF02769"/>
    </source>
</evidence>
<keyword evidence="1 4" id="KW-0808">Transferase</keyword>
<dbReference type="HAMAP" id="MF_02128">
    <property type="entry name" value="TMP_kinase"/>
    <property type="match status" value="1"/>
</dbReference>
<comment type="caution">
    <text evidence="4">The sequence shown here is derived from an EMBL/GenBank/DDBJ whole genome shotgun (WGS) entry which is preliminary data.</text>
</comment>
<proteinExistence type="inferred from homology"/>
<dbReference type="InterPro" id="IPR036921">
    <property type="entry name" value="PurM-like_N_sf"/>
</dbReference>
<feature type="binding site" evidence="1">
    <location>
        <position position="54"/>
    </location>
    <ligand>
        <name>Mg(2+)</name>
        <dbReference type="ChEBI" id="CHEBI:18420"/>
        <label>1</label>
    </ligand>
</feature>
<accession>A0A5A7SI14</accession>
<feature type="binding site" evidence="1">
    <location>
        <position position="55"/>
    </location>
    <ligand>
        <name>Mg(2+)</name>
        <dbReference type="ChEBI" id="CHEBI:18420"/>
        <label>2</label>
    </ligand>
</feature>
<dbReference type="InterPro" id="IPR036676">
    <property type="entry name" value="PurM-like_C_sf"/>
</dbReference>
<sequence length="319" mass="32691">MDNGPAPRTVAELGEFGVIERITRDRRASPAESIGPGDDAAVLAAPDGRVVVTTDMLVQDRHFRLDWSDPDDIGHKAIAQNAADIAAMGARVTGFVVALACPPDTTLDFVDRLNKGMSDEAARADGAIVGGDLVQAPILVISITAMGDLGDRAPVLRSGARPGDVVAVAGTLGRSDAGWAALRAGRRDLTDVIDAHRAPRPPYAAGITAADRGATAMSDVSDSLLADLGHIATASGVAIDVALSALADPVLDAAARELEADARQWVLTGGEDHALAATFPPDVALPEGWTTIGRVEAGAGVTVDGAAWSGNSGWQSFTV</sequence>
<feature type="binding site" evidence="1">
    <location>
        <position position="84"/>
    </location>
    <ligand>
        <name>Mg(2+)</name>
        <dbReference type="ChEBI" id="CHEBI:18420"/>
        <label>2</label>
    </ligand>
</feature>
<feature type="domain" description="PurM-like C-terminal" evidence="3">
    <location>
        <begin position="161"/>
        <end position="253"/>
    </location>
</feature>
<dbReference type="InterPro" id="IPR010918">
    <property type="entry name" value="PurM-like_C_dom"/>
</dbReference>
<dbReference type="RefSeq" id="WP_149429404.1">
    <property type="nucleotide sequence ID" value="NZ_VLNY01000002.1"/>
</dbReference>
<feature type="binding site" evidence="1">
    <location>
        <position position="271"/>
    </location>
    <ligand>
        <name>substrate</name>
    </ligand>
</feature>
<feature type="binding site" evidence="1">
    <location>
        <position position="53"/>
    </location>
    <ligand>
        <name>Mg(2+)</name>
        <dbReference type="ChEBI" id="CHEBI:18420"/>
        <label>4</label>
    </ligand>
</feature>
<feature type="binding site" evidence="1">
    <location>
        <position position="84"/>
    </location>
    <ligand>
        <name>Mg(2+)</name>
        <dbReference type="ChEBI" id="CHEBI:18420"/>
        <label>4</label>
    </ligand>
</feature>
<dbReference type="Pfam" id="PF00586">
    <property type="entry name" value="AIRS"/>
    <property type="match status" value="1"/>
</dbReference>
<evidence type="ECO:0000313" key="5">
    <source>
        <dbReference type="Proteomes" id="UP000322244"/>
    </source>
</evidence>
<feature type="binding site" evidence="1">
    <location>
        <position position="157"/>
    </location>
    <ligand>
        <name>ATP</name>
        <dbReference type="ChEBI" id="CHEBI:30616"/>
    </ligand>
</feature>
<keyword evidence="1" id="KW-0479">Metal-binding</keyword>
<protein>
    <recommendedName>
        <fullName evidence="1">Thiamine-monophosphate kinase</fullName>
        <shortName evidence="1">TMP kinase</shortName>
        <shortName evidence="1">Thiamine-phosphate kinase</shortName>
        <ecNumber evidence="1">2.7.4.16</ecNumber>
    </recommendedName>
</protein>
<keyword evidence="1" id="KW-0460">Magnesium</keyword>
<feature type="binding site" evidence="1">
    <location>
        <position position="221"/>
    </location>
    <ligand>
        <name>ATP</name>
        <dbReference type="ChEBI" id="CHEBI:30616"/>
    </ligand>
</feature>
<feature type="binding site" evidence="1">
    <location>
        <position position="62"/>
    </location>
    <ligand>
        <name>substrate</name>
    </ligand>
</feature>
<organism evidence="4 5">
    <name type="scientific">Antrihabitans cavernicola</name>
    <dbReference type="NCBI Taxonomy" id="2495913"/>
    <lineage>
        <taxon>Bacteria</taxon>
        <taxon>Bacillati</taxon>
        <taxon>Actinomycetota</taxon>
        <taxon>Actinomycetes</taxon>
        <taxon>Mycobacteriales</taxon>
        <taxon>Nocardiaceae</taxon>
        <taxon>Antrihabitans</taxon>
    </lineage>
</organism>
<comment type="miscellaneous">
    <text evidence="1">Reaction mechanism of ThiL seems to utilize a direct, inline transfer of the gamma-phosphate of ATP to TMP rather than a phosphorylated enzyme intermediate.</text>
</comment>
<keyword evidence="1" id="KW-0547">Nucleotide-binding</keyword>
<dbReference type="NCBIfam" id="NF004351">
    <property type="entry name" value="PRK05731.1-4"/>
    <property type="match status" value="1"/>
</dbReference>
<dbReference type="GO" id="GO:0005524">
    <property type="term" value="F:ATP binding"/>
    <property type="evidence" value="ECO:0007669"/>
    <property type="project" value="UniProtKB-UniRule"/>
</dbReference>
<dbReference type="CDD" id="cd02194">
    <property type="entry name" value="ThiL"/>
    <property type="match status" value="1"/>
</dbReference>
<feature type="binding site" evidence="1">
    <location>
        <position position="39"/>
    </location>
    <ligand>
        <name>Mg(2+)</name>
        <dbReference type="ChEBI" id="CHEBI:18420"/>
        <label>3</label>
    </ligand>
</feature>
<feature type="binding site" evidence="1">
    <location>
        <position position="132"/>
    </location>
    <ligand>
        <name>Mg(2+)</name>
        <dbReference type="ChEBI" id="CHEBI:18420"/>
        <label>1</label>
    </ligand>
</feature>
<dbReference type="Gene3D" id="3.90.650.10">
    <property type="entry name" value="PurM-like C-terminal domain"/>
    <property type="match status" value="1"/>
</dbReference>
<keyword evidence="1" id="KW-0067">ATP-binding</keyword>
<keyword evidence="1" id="KW-0784">Thiamine biosynthesis</keyword>
<dbReference type="Gene3D" id="3.30.1330.10">
    <property type="entry name" value="PurM-like, N-terminal domain"/>
    <property type="match status" value="1"/>
</dbReference>
<evidence type="ECO:0000313" key="4">
    <source>
        <dbReference type="EMBL" id="KAA0024243.1"/>
    </source>
</evidence>
<dbReference type="PANTHER" id="PTHR30270:SF0">
    <property type="entry name" value="THIAMINE-MONOPHOSPHATE KINASE"/>
    <property type="match status" value="1"/>
</dbReference>
<feature type="domain" description="PurM-like N-terminal" evidence="2">
    <location>
        <begin position="37"/>
        <end position="147"/>
    </location>
</feature>